<reference evidence="12" key="2">
    <citation type="submission" date="2025-09" db="UniProtKB">
        <authorList>
            <consortium name="Ensembl"/>
        </authorList>
    </citation>
    <scope>IDENTIFICATION</scope>
</reference>
<evidence type="ECO:0000256" key="5">
    <source>
        <dbReference type="ARBA" id="ARBA00022722"/>
    </source>
</evidence>
<feature type="domain" description="Reverse transcriptase" evidence="10">
    <location>
        <begin position="434"/>
        <end position="611"/>
    </location>
</feature>
<dbReference type="GO" id="GO:0016779">
    <property type="term" value="F:nucleotidyltransferase activity"/>
    <property type="evidence" value="ECO:0007669"/>
    <property type="project" value="UniProtKB-KW"/>
</dbReference>
<evidence type="ECO:0000313" key="12">
    <source>
        <dbReference type="Ensembl" id="ENSLLEP00000039724.1"/>
    </source>
</evidence>
<dbReference type="FunFam" id="3.30.70.270:FF:000023">
    <property type="entry name" value="Pol"/>
    <property type="match status" value="1"/>
</dbReference>
<dbReference type="CDD" id="cd09274">
    <property type="entry name" value="RNase_HI_RT_Ty3"/>
    <property type="match status" value="1"/>
</dbReference>
<keyword evidence="13" id="KW-1185">Reference proteome</keyword>
<keyword evidence="6" id="KW-0378">Hydrolase</keyword>
<evidence type="ECO:0000256" key="6">
    <source>
        <dbReference type="ARBA" id="ARBA00022759"/>
    </source>
</evidence>
<dbReference type="InterPro" id="IPR041588">
    <property type="entry name" value="Integrase_H2C2"/>
</dbReference>
<dbReference type="PANTHER" id="PTHR37984:SF5">
    <property type="entry name" value="PROTEIN NYNRIN-LIKE"/>
    <property type="match status" value="1"/>
</dbReference>
<dbReference type="Ensembl" id="ENSLLET00000041326.1">
    <property type="protein sequence ID" value="ENSLLEP00000039724.1"/>
    <property type="gene ID" value="ENSLLEG00000025277.1"/>
</dbReference>
<dbReference type="Pfam" id="PF00078">
    <property type="entry name" value="RVT_1"/>
    <property type="match status" value="1"/>
</dbReference>
<dbReference type="FunFam" id="1.10.340.70:FF:000003">
    <property type="entry name" value="Protein CBG25708"/>
    <property type="match status" value="1"/>
</dbReference>
<dbReference type="Gene3D" id="1.10.340.70">
    <property type="match status" value="1"/>
</dbReference>
<dbReference type="FunFam" id="3.30.420.10:FF:000063">
    <property type="entry name" value="Retrovirus-related Pol polyprotein from transposon 297-like Protein"/>
    <property type="match status" value="1"/>
</dbReference>
<evidence type="ECO:0000313" key="13">
    <source>
        <dbReference type="Proteomes" id="UP000694569"/>
    </source>
</evidence>
<evidence type="ECO:0000256" key="3">
    <source>
        <dbReference type="ARBA" id="ARBA00022679"/>
    </source>
</evidence>
<dbReference type="AlphaFoldDB" id="A0A8C5QQC2"/>
<dbReference type="Pfam" id="PF00665">
    <property type="entry name" value="rve"/>
    <property type="match status" value="1"/>
</dbReference>
<evidence type="ECO:0000259" key="10">
    <source>
        <dbReference type="PROSITE" id="PS50878"/>
    </source>
</evidence>
<keyword evidence="3" id="KW-0808">Transferase</keyword>
<dbReference type="SUPFAM" id="SSF56672">
    <property type="entry name" value="DNA/RNA polymerases"/>
    <property type="match status" value="1"/>
</dbReference>
<keyword evidence="6" id="KW-0255">Endonuclease</keyword>
<dbReference type="SUPFAM" id="SSF50630">
    <property type="entry name" value="Acid proteases"/>
    <property type="match status" value="1"/>
</dbReference>
<dbReference type="InterPro" id="IPR012337">
    <property type="entry name" value="RNaseH-like_sf"/>
</dbReference>
<keyword evidence="5" id="KW-0540">Nuclease</keyword>
<dbReference type="SUPFAM" id="SSF53098">
    <property type="entry name" value="Ribonuclease H-like"/>
    <property type="match status" value="1"/>
</dbReference>
<dbReference type="Gene3D" id="3.10.10.10">
    <property type="entry name" value="HIV Type 1 Reverse Transcriptase, subunit A, domain 1"/>
    <property type="match status" value="1"/>
</dbReference>
<dbReference type="InterPro" id="IPR043502">
    <property type="entry name" value="DNA/RNA_pol_sf"/>
</dbReference>
<dbReference type="Gene3D" id="2.40.70.10">
    <property type="entry name" value="Acid Proteases"/>
    <property type="match status" value="1"/>
</dbReference>
<accession>A0A8C5QQC2</accession>
<dbReference type="Gene3D" id="3.30.70.270">
    <property type="match status" value="2"/>
</dbReference>
<dbReference type="GeneTree" id="ENSGT00490000044642"/>
<feature type="domain" description="Integrase catalytic" evidence="11">
    <location>
        <begin position="984"/>
        <end position="1147"/>
    </location>
</feature>
<dbReference type="FunFam" id="3.10.20.370:FF:000001">
    <property type="entry name" value="Retrovirus-related Pol polyprotein from transposon 17.6-like protein"/>
    <property type="match status" value="1"/>
</dbReference>
<feature type="region of interest" description="Disordered" evidence="9">
    <location>
        <begin position="178"/>
        <end position="204"/>
    </location>
</feature>
<dbReference type="InterPro" id="IPR043128">
    <property type="entry name" value="Rev_trsase/Diguanyl_cyclase"/>
</dbReference>
<organism evidence="12 13">
    <name type="scientific">Leptobrachium leishanense</name>
    <name type="common">Leishan spiny toad</name>
    <dbReference type="NCBI Taxonomy" id="445787"/>
    <lineage>
        <taxon>Eukaryota</taxon>
        <taxon>Metazoa</taxon>
        <taxon>Chordata</taxon>
        <taxon>Craniata</taxon>
        <taxon>Vertebrata</taxon>
        <taxon>Euteleostomi</taxon>
        <taxon>Amphibia</taxon>
        <taxon>Batrachia</taxon>
        <taxon>Anura</taxon>
        <taxon>Pelobatoidea</taxon>
        <taxon>Megophryidae</taxon>
        <taxon>Leptobrachium</taxon>
    </lineage>
</organism>
<comment type="similarity">
    <text evidence="1">Belongs to the beta type-B retroviral polymerase family. HERV class-II K(HML-2) pol subfamily.</text>
</comment>
<dbReference type="PANTHER" id="PTHR37984">
    <property type="entry name" value="PROTEIN CBG26694"/>
    <property type="match status" value="1"/>
</dbReference>
<evidence type="ECO:0000256" key="4">
    <source>
        <dbReference type="ARBA" id="ARBA00022695"/>
    </source>
</evidence>
<dbReference type="InterPro" id="IPR001584">
    <property type="entry name" value="Integrase_cat-core"/>
</dbReference>
<dbReference type="OrthoDB" id="775972at2759"/>
<sequence>MSKFSPPEPFDFSQPAAWPAWRQRFARFRIASKLDKEPGEVQVNSLLYAMGRDVEPIYGTFQFSAGEEMDFDKVVDKLSAHFVPRRNVIHERACFHKRAQCEGESVESFVRSLYQLAEFCEFGAAKEEQIRDRLVIGIADSEVSLKLQLESKLTLDEAIRIARQSELVKKQSADLRSENRVEEIHQSQRVKSGRQQAADRPRSGWTPCSRCTRCNRPHEMKTRCPAIDKRCRKCNRAGHFEVVCKSESVREMCLDSDQETPELSFIGSVTEQSGSVEDWRVTLTMLGERVAFKIDTGADITVISFVTFSKLPRRPELKNVTIQVHSPGGRIDCIGRFLADCEYRERKISMWVYVIRGSCVNNLLSRKAACSLGLVARVYEVTEDVFGDLGLLNCEPVRIKLKPEAVPYSLTTPRRIPFPLLPKVECELLRMEKMGVIEAVTEATDWCAPIVPVAKKNGKVRICVDLKRLNEAVRRERYVMPTLEDIAPQLSGANFFSTLDASSGFWQIPLDPESQKLTTFITPVGRFCFRRLPFGISSAPEIFQREMSSLLRDHEGTVVVMDDILVYGSTKEEHDRRLLCVLQTVKESGLRLNKEKCHFGKPELCYFGHIISGEGVKPDASKVLAIEKMKSPSDVNELRQVLGLVNYVGKFLPELSSVLHPVTELLKKDVAWIWGPPQEEALARVKSMLGSAPVLGYYDPCKKTVVSADASSYGLGAALLQLNEGKLQPIAYCSRTLTAAERRYAQIEKECLAGVWACERFHRYLVGLEEFSLETDHKPLVPLINSYDIDKAPLRCQRLLMRLLRFNVRAVHVPGKQLVVADTLSRLPLAAEGDSSTESDVKVYVDSILASKSISSGRLEQIKRETHLDVVLQEVISYVRDGWPESRAAWWSLSAFQSERAYLTEMDGLVFFQDRIVIPKSLRQDMLRRIHEGHLGVSKCRERASSAVWWPGISADIADFISRCAFCRERRPTQRREPLLSTPLPAGPWQKIAADLCELKGRKYLVVVDYYSRYLELAPLGEATSATVIVRLKSMFARWGIPSELVSDNGMQFASKEFASFGKDYDFRHTTSSPHYPQANGMAERAVQTAKFILGQAEPYLALMAYRAAPVQATGCSPAQLMLGRQIRTTLPSVDASLPASPVLPEDIRRRDEVAKRNYRFFYDRRHSTRPLSVLYPGQSVRVKLDDETRWRTPATVVERSPEPRSYVIRTEGGTVARRNRRHLQP</sequence>
<dbReference type="Pfam" id="PF17921">
    <property type="entry name" value="Integrase_H2C2"/>
    <property type="match status" value="1"/>
</dbReference>
<dbReference type="Pfam" id="PF17919">
    <property type="entry name" value="RT_RNaseH_2"/>
    <property type="match status" value="1"/>
</dbReference>
<proteinExistence type="inferred from homology"/>
<dbReference type="EC" id="3.1.26.4" evidence="2"/>
<dbReference type="GO" id="GO:0003676">
    <property type="term" value="F:nucleic acid binding"/>
    <property type="evidence" value="ECO:0007669"/>
    <property type="project" value="InterPro"/>
</dbReference>
<name>A0A8C5QQC2_9ANUR</name>
<dbReference type="CDD" id="cd01647">
    <property type="entry name" value="RT_LTR"/>
    <property type="match status" value="1"/>
</dbReference>
<keyword evidence="7" id="KW-0511">Multifunctional enzyme</keyword>
<dbReference type="InterPro" id="IPR036397">
    <property type="entry name" value="RNaseH_sf"/>
</dbReference>
<protein>
    <recommendedName>
        <fullName evidence="8">Gypsy retrotransposon integrase-like protein 1</fullName>
        <ecNumber evidence="2">3.1.26.4</ecNumber>
    </recommendedName>
</protein>
<dbReference type="PROSITE" id="PS50994">
    <property type="entry name" value="INTEGRASE"/>
    <property type="match status" value="1"/>
</dbReference>
<dbReference type="GO" id="GO:0015074">
    <property type="term" value="P:DNA integration"/>
    <property type="evidence" value="ECO:0007669"/>
    <property type="project" value="InterPro"/>
</dbReference>
<dbReference type="InterPro" id="IPR041577">
    <property type="entry name" value="RT_RNaseH_2"/>
</dbReference>
<evidence type="ECO:0000256" key="1">
    <source>
        <dbReference type="ARBA" id="ARBA00010879"/>
    </source>
</evidence>
<evidence type="ECO:0000256" key="8">
    <source>
        <dbReference type="ARBA" id="ARBA00039658"/>
    </source>
</evidence>
<dbReference type="InterPro" id="IPR050951">
    <property type="entry name" value="Retrovirus_Pol_polyprotein"/>
</dbReference>
<dbReference type="InterPro" id="IPR021109">
    <property type="entry name" value="Peptidase_aspartic_dom_sf"/>
</dbReference>
<dbReference type="Gene3D" id="3.30.420.10">
    <property type="entry name" value="Ribonuclease H-like superfamily/Ribonuclease H"/>
    <property type="match status" value="1"/>
</dbReference>
<evidence type="ECO:0000256" key="2">
    <source>
        <dbReference type="ARBA" id="ARBA00012180"/>
    </source>
</evidence>
<evidence type="ECO:0000256" key="7">
    <source>
        <dbReference type="ARBA" id="ARBA00023268"/>
    </source>
</evidence>
<dbReference type="Proteomes" id="UP000694569">
    <property type="component" value="Unplaced"/>
</dbReference>
<keyword evidence="4" id="KW-0548">Nucleotidyltransferase</keyword>
<reference evidence="12" key="1">
    <citation type="submission" date="2025-08" db="UniProtKB">
        <authorList>
            <consortium name="Ensembl"/>
        </authorList>
    </citation>
    <scope>IDENTIFICATION</scope>
</reference>
<evidence type="ECO:0000259" key="11">
    <source>
        <dbReference type="PROSITE" id="PS50994"/>
    </source>
</evidence>
<dbReference type="PROSITE" id="PS50878">
    <property type="entry name" value="RT_POL"/>
    <property type="match status" value="1"/>
</dbReference>
<dbReference type="GO" id="GO:0004523">
    <property type="term" value="F:RNA-DNA hybrid ribonuclease activity"/>
    <property type="evidence" value="ECO:0007669"/>
    <property type="project" value="UniProtKB-EC"/>
</dbReference>
<dbReference type="InterPro" id="IPR000477">
    <property type="entry name" value="RT_dom"/>
</dbReference>
<evidence type="ECO:0000256" key="9">
    <source>
        <dbReference type="SAM" id="MobiDB-lite"/>
    </source>
</evidence>